<evidence type="ECO:0000313" key="3">
    <source>
        <dbReference type="EMBL" id="PCE23755.1"/>
    </source>
</evidence>
<keyword evidence="5" id="KW-1185">Reference proteome</keyword>
<evidence type="ECO:0000256" key="1">
    <source>
        <dbReference type="SAM" id="SignalP"/>
    </source>
</evidence>
<reference evidence="2" key="2">
    <citation type="submission" date="2022-09" db="EMBL/GenBank/DDBJ databases">
        <authorList>
            <person name="Fergusson C."/>
            <person name="Paulo B.S."/>
            <person name="Eustaquio A.S."/>
            <person name="Linington R."/>
        </authorList>
    </citation>
    <scope>NUCLEOTIDE SEQUENCE</scope>
    <source>
        <strain evidence="2">RL17-338-BIF-B</strain>
    </source>
</reference>
<evidence type="ECO:0000313" key="2">
    <source>
        <dbReference type="EMBL" id="MEQ5843928.1"/>
    </source>
</evidence>
<keyword evidence="1" id="KW-0732">Signal</keyword>
<dbReference type="AlphaFoldDB" id="A0A2A4ESD9"/>
<evidence type="ECO:0000313" key="4">
    <source>
        <dbReference type="Proteomes" id="UP000218022"/>
    </source>
</evidence>
<reference evidence="2 5" key="3">
    <citation type="journal article" date="2024" name="Chem. Sci.">
        <title>Discovery of a lagriamide polyketide by integrated genome mining, isotopic labeling, and untargeted metabolomics.</title>
        <authorList>
            <person name="Fergusson C.H."/>
            <person name="Saulog J."/>
            <person name="Paulo B.S."/>
            <person name="Wilson D.M."/>
            <person name="Liu D.Y."/>
            <person name="Morehouse N.J."/>
            <person name="Waterworth S."/>
            <person name="Barkei J."/>
            <person name="Gray C.A."/>
            <person name="Kwan J.C."/>
            <person name="Eustaquio A.S."/>
            <person name="Linington R.G."/>
        </authorList>
    </citation>
    <scope>NUCLEOTIDE SEQUENCE [LARGE SCALE GENOMIC DNA]</scope>
    <source>
        <strain evidence="2 5">RL17-338-BIF-B</strain>
    </source>
</reference>
<dbReference type="PROSITE" id="PS51257">
    <property type="entry name" value="PROKAR_LIPOPROTEIN"/>
    <property type="match status" value="1"/>
</dbReference>
<dbReference type="Proteomes" id="UP001469089">
    <property type="component" value="Unassembled WGS sequence"/>
</dbReference>
<dbReference type="EMBL" id="MTZV01000006">
    <property type="protein sequence ID" value="PCE23755.1"/>
    <property type="molecule type" value="Genomic_DNA"/>
</dbReference>
<gene>
    <name evidence="3" type="ORF">BWP39_29180</name>
    <name evidence="2" type="ORF">N0A02_31175</name>
</gene>
<protein>
    <recommendedName>
        <fullName evidence="6">YXWGXW repeat-containing protein</fullName>
    </recommendedName>
</protein>
<dbReference type="Proteomes" id="UP000218022">
    <property type="component" value="Unassembled WGS sequence"/>
</dbReference>
<name>A0A2A4ESD9_9BURK</name>
<sequence>MKSRILLALCPALLVGALSGCVVAPVEPAAPPAGVVYVAPVEVAPAPGYVWRYHARYGWGWWHPHHGWYRGWR</sequence>
<comment type="caution">
    <text evidence="3">The sequence shown here is derived from an EMBL/GenBank/DDBJ whole genome shotgun (WGS) entry which is preliminary data.</text>
</comment>
<proteinExistence type="predicted"/>
<dbReference type="RefSeq" id="WP_096725660.1">
    <property type="nucleotide sequence ID" value="NZ_JAOALG010000002.1"/>
</dbReference>
<accession>A0A2A4ESD9</accession>
<dbReference type="EMBL" id="JAOALG010000002">
    <property type="protein sequence ID" value="MEQ5843928.1"/>
    <property type="molecule type" value="Genomic_DNA"/>
</dbReference>
<reference evidence="3 4" key="1">
    <citation type="submission" date="2017-01" db="EMBL/GenBank/DDBJ databases">
        <title>Whole-Genome Shotgun Sequencing of Two beta-Proteobacterial Species in Search of the Bulgecin Biosynthetic Cluster.</title>
        <authorList>
            <person name="Horsman M.E."/>
            <person name="Marous D.R."/>
            <person name="Li R."/>
            <person name="Oliver R.A."/>
            <person name="Byun B."/>
            <person name="Emrich S.J."/>
            <person name="Boggess B."/>
            <person name="Townsend C.A."/>
            <person name="Mobashery S."/>
        </authorList>
    </citation>
    <scope>NUCLEOTIDE SEQUENCE [LARGE SCALE GENOMIC DNA]</scope>
    <source>
        <strain evidence="3 4">ATCC 31363</strain>
    </source>
</reference>
<organism evidence="3 4">
    <name type="scientific">Paraburkholderia acidicola</name>
    <dbReference type="NCBI Taxonomy" id="1912599"/>
    <lineage>
        <taxon>Bacteria</taxon>
        <taxon>Pseudomonadati</taxon>
        <taxon>Pseudomonadota</taxon>
        <taxon>Betaproteobacteria</taxon>
        <taxon>Burkholderiales</taxon>
        <taxon>Burkholderiaceae</taxon>
        <taxon>Paraburkholderia</taxon>
    </lineage>
</organism>
<evidence type="ECO:0008006" key="6">
    <source>
        <dbReference type="Google" id="ProtNLM"/>
    </source>
</evidence>
<feature type="signal peptide" evidence="1">
    <location>
        <begin position="1"/>
        <end position="24"/>
    </location>
</feature>
<feature type="chain" id="PRO_5012110499" description="YXWGXW repeat-containing protein" evidence="1">
    <location>
        <begin position="25"/>
        <end position="73"/>
    </location>
</feature>
<evidence type="ECO:0000313" key="5">
    <source>
        <dbReference type="Proteomes" id="UP001469089"/>
    </source>
</evidence>